<dbReference type="Pfam" id="PF00144">
    <property type="entry name" value="Beta-lactamase"/>
    <property type="match status" value="1"/>
</dbReference>
<organism evidence="5 6">
    <name type="scientific">Bacillus oleivorans</name>
    <dbReference type="NCBI Taxonomy" id="1448271"/>
    <lineage>
        <taxon>Bacteria</taxon>
        <taxon>Bacillati</taxon>
        <taxon>Bacillota</taxon>
        <taxon>Bacilli</taxon>
        <taxon>Bacillales</taxon>
        <taxon>Bacillaceae</taxon>
        <taxon>Bacillus</taxon>
    </lineage>
</organism>
<reference evidence="5 6" key="1">
    <citation type="submission" date="2017-08" db="EMBL/GenBank/DDBJ databases">
        <authorList>
            <person name="de Groot N.N."/>
        </authorList>
    </citation>
    <scope>NUCLEOTIDE SEQUENCE [LARGE SCALE GENOMIC DNA]</scope>
    <source>
        <strain evidence="5 6">JC228</strain>
    </source>
</reference>
<keyword evidence="3" id="KW-0732">Signal</keyword>
<gene>
    <name evidence="5" type="ORF">SAMN05877753_105111</name>
</gene>
<dbReference type="PANTHER" id="PTHR43283:SF11">
    <property type="entry name" value="BETA-LACTAMASE-RELATED DOMAIN-CONTAINING PROTEIN"/>
    <property type="match status" value="1"/>
</dbReference>
<feature type="domain" description="Beta-lactamase-related" evidence="4">
    <location>
        <begin position="84"/>
        <end position="427"/>
    </location>
</feature>
<keyword evidence="6" id="KW-1185">Reference proteome</keyword>
<dbReference type="SUPFAM" id="SSF56601">
    <property type="entry name" value="beta-lactamase/transpeptidase-like"/>
    <property type="match status" value="1"/>
</dbReference>
<dbReference type="Gene3D" id="3.40.710.10">
    <property type="entry name" value="DD-peptidase/beta-lactamase superfamily"/>
    <property type="match status" value="1"/>
</dbReference>
<evidence type="ECO:0000256" key="1">
    <source>
        <dbReference type="ARBA" id="ARBA00022801"/>
    </source>
</evidence>
<evidence type="ECO:0000313" key="5">
    <source>
        <dbReference type="EMBL" id="SNX71319.1"/>
    </source>
</evidence>
<dbReference type="AlphaFoldDB" id="A0A285CUQ2"/>
<feature type="chain" id="PRO_5012673440" evidence="3">
    <location>
        <begin position="28"/>
        <end position="568"/>
    </location>
</feature>
<evidence type="ECO:0000256" key="2">
    <source>
        <dbReference type="SAM" id="MobiDB-lite"/>
    </source>
</evidence>
<dbReference type="InterPro" id="IPR050789">
    <property type="entry name" value="Diverse_Enzym_Activities"/>
</dbReference>
<evidence type="ECO:0000259" key="4">
    <source>
        <dbReference type="Pfam" id="PF00144"/>
    </source>
</evidence>
<keyword evidence="1" id="KW-0378">Hydrolase</keyword>
<evidence type="ECO:0000256" key="3">
    <source>
        <dbReference type="SAM" id="SignalP"/>
    </source>
</evidence>
<dbReference type="RefSeq" id="WP_425427197.1">
    <property type="nucleotide sequence ID" value="NZ_JBEPMQ010000004.1"/>
</dbReference>
<accession>A0A285CUQ2</accession>
<name>A0A285CUQ2_9BACI</name>
<dbReference type="GO" id="GO:0016787">
    <property type="term" value="F:hydrolase activity"/>
    <property type="evidence" value="ECO:0007669"/>
    <property type="project" value="UniProtKB-KW"/>
</dbReference>
<dbReference type="PANTHER" id="PTHR43283">
    <property type="entry name" value="BETA-LACTAMASE-RELATED"/>
    <property type="match status" value="1"/>
</dbReference>
<dbReference type="Pfam" id="PF20773">
    <property type="entry name" value="InhA-like_MAM"/>
    <property type="match status" value="1"/>
</dbReference>
<feature type="region of interest" description="Disordered" evidence="2">
    <location>
        <begin position="32"/>
        <end position="53"/>
    </location>
</feature>
<sequence length="568" mass="63080">MKQIQSISLSILLLLSTFFSTAFIVNANNTTADSSMEVPDKKPQAPTKAHPKFSWSHPGPLSPVLHPGSARGAGMMEGPLEEIDSIMETMITDGVMPGAVTFVARRGHIVQHEAYGYAYKYEDAEFAEAEDPIPMNKNTIFDLASISKIFTTTAAMILYEDGYFELDDQVAEHIPEFAVNGKEKVTIEQLMTHTSGFAPSAPVADVEGTREDRLQYVLQYPLRNEPGTTYTYSDLNMITLGVLVERLSGKRLDEFVKEEITEPLGMKDTMYNPPEDLKYRIAATEDQPWTGRGIVWGEVHDEKAWALDGVAGHAGVFSTAEDLAKLAHMYLNDGRYGNKQILQSETIELLVENQIPEFPGDDHGLGWELNQIWYMDALTESYTLGHTGYTGTSIAVSQNNDTIAILLTNRVHPTRNTVSTNPARRAFAQQVADAIPVSIPNKNGAWFSGYGGNVNKTLTAEVNLVGDATLSFDTWYRTEDGYDIGYVEVSSDGETWATLNDNHTGSSVDWITKELSIPAGTTHIRFRYATDTYYNGRGWYVTNAKLVTSSGKSLPLELNSEEWVWRNY</sequence>
<dbReference type="InterPro" id="IPR012338">
    <property type="entry name" value="Beta-lactam/transpept-like"/>
</dbReference>
<protein>
    <submittedName>
        <fullName evidence="5">CubicO group peptidase (Beta-lactamase class C family)</fullName>
    </submittedName>
</protein>
<proteinExistence type="predicted"/>
<dbReference type="EMBL" id="OAOP01000005">
    <property type="protein sequence ID" value="SNX71319.1"/>
    <property type="molecule type" value="Genomic_DNA"/>
</dbReference>
<feature type="signal peptide" evidence="3">
    <location>
        <begin position="1"/>
        <end position="27"/>
    </location>
</feature>
<dbReference type="InterPro" id="IPR001466">
    <property type="entry name" value="Beta-lactam-related"/>
</dbReference>
<evidence type="ECO:0000313" key="6">
    <source>
        <dbReference type="Proteomes" id="UP000219546"/>
    </source>
</evidence>
<dbReference type="Proteomes" id="UP000219546">
    <property type="component" value="Unassembled WGS sequence"/>
</dbReference>